<feature type="domain" description="HAT C-terminal dimerisation" evidence="1">
    <location>
        <begin position="75"/>
        <end position="123"/>
    </location>
</feature>
<protein>
    <recommendedName>
        <fullName evidence="1">HAT C-terminal dimerisation domain-containing protein</fullName>
    </recommendedName>
</protein>
<dbReference type="Proteomes" id="UP001152523">
    <property type="component" value="Unassembled WGS sequence"/>
</dbReference>
<organism evidence="2 3">
    <name type="scientific">Cuscuta epithymum</name>
    <dbReference type="NCBI Taxonomy" id="186058"/>
    <lineage>
        <taxon>Eukaryota</taxon>
        <taxon>Viridiplantae</taxon>
        <taxon>Streptophyta</taxon>
        <taxon>Embryophyta</taxon>
        <taxon>Tracheophyta</taxon>
        <taxon>Spermatophyta</taxon>
        <taxon>Magnoliopsida</taxon>
        <taxon>eudicotyledons</taxon>
        <taxon>Gunneridae</taxon>
        <taxon>Pentapetalae</taxon>
        <taxon>asterids</taxon>
        <taxon>lamiids</taxon>
        <taxon>Solanales</taxon>
        <taxon>Convolvulaceae</taxon>
        <taxon>Cuscuteae</taxon>
        <taxon>Cuscuta</taxon>
        <taxon>Cuscuta subgen. Cuscuta</taxon>
    </lineage>
</organism>
<reference evidence="2" key="1">
    <citation type="submission" date="2022-07" db="EMBL/GenBank/DDBJ databases">
        <authorList>
            <person name="Macas J."/>
            <person name="Novak P."/>
            <person name="Neumann P."/>
        </authorList>
    </citation>
    <scope>NUCLEOTIDE SEQUENCE</scope>
</reference>
<evidence type="ECO:0000313" key="2">
    <source>
        <dbReference type="EMBL" id="CAH9075002.1"/>
    </source>
</evidence>
<keyword evidence="3" id="KW-1185">Reference proteome</keyword>
<name>A0AAV0CFX2_9ASTE</name>
<evidence type="ECO:0000259" key="1">
    <source>
        <dbReference type="Pfam" id="PF05699"/>
    </source>
</evidence>
<dbReference type="AlphaFoldDB" id="A0AAV0CFX2"/>
<comment type="caution">
    <text evidence="2">The sequence shown here is derived from an EMBL/GenBank/DDBJ whole genome shotgun (WGS) entry which is preliminary data.</text>
</comment>
<dbReference type="EMBL" id="CAMAPF010000028">
    <property type="protein sequence ID" value="CAH9075002.1"/>
    <property type="molecule type" value="Genomic_DNA"/>
</dbReference>
<dbReference type="InterPro" id="IPR008906">
    <property type="entry name" value="HATC_C_dom"/>
</dbReference>
<dbReference type="GO" id="GO:0046983">
    <property type="term" value="F:protein dimerization activity"/>
    <property type="evidence" value="ECO:0007669"/>
    <property type="project" value="InterPro"/>
</dbReference>
<gene>
    <name evidence="2" type="ORF">CEPIT_LOCUS5192</name>
</gene>
<sequence length="125" mass="14418">MVKRNAQPLFEKIKKCAYDLYEYRRVFSPPVVVDESGVTSRSRVTSSVVGSSTLMNLVKDRVRQMSGSQHFSRSEFDRYLDEERGDEEEKDVLPWWNLNSSRFPVVTRMARDILAIPISIVSSVN</sequence>
<dbReference type="PANTHER" id="PTHR23272:SF161">
    <property type="entry name" value="ZINC FINGER BED DOMAIN-CONTAINING PROTEIN RICESLEEPER 1-LIKE"/>
    <property type="match status" value="1"/>
</dbReference>
<accession>A0AAV0CFX2</accession>
<evidence type="ECO:0000313" key="3">
    <source>
        <dbReference type="Proteomes" id="UP001152523"/>
    </source>
</evidence>
<dbReference type="Pfam" id="PF05699">
    <property type="entry name" value="Dimer_Tnp_hAT"/>
    <property type="match status" value="1"/>
</dbReference>
<dbReference type="SUPFAM" id="SSF53098">
    <property type="entry name" value="Ribonuclease H-like"/>
    <property type="match status" value="1"/>
</dbReference>
<dbReference type="InterPro" id="IPR012337">
    <property type="entry name" value="RNaseH-like_sf"/>
</dbReference>
<dbReference type="PANTHER" id="PTHR23272">
    <property type="entry name" value="BED FINGER-RELATED"/>
    <property type="match status" value="1"/>
</dbReference>
<proteinExistence type="predicted"/>